<dbReference type="PROSITE" id="PS50082">
    <property type="entry name" value="WD_REPEATS_2"/>
    <property type="match status" value="1"/>
</dbReference>
<dbReference type="AlphaFoldDB" id="A0AAN7U646"/>
<dbReference type="SMART" id="SM00320">
    <property type="entry name" value="WD40"/>
    <property type="match status" value="1"/>
</dbReference>
<feature type="region of interest" description="Disordered" evidence="2">
    <location>
        <begin position="362"/>
        <end position="496"/>
    </location>
</feature>
<accession>A0AAN7U646</accession>
<gene>
    <name evidence="3" type="ORF">RB653_009406</name>
</gene>
<feature type="compositionally biased region" description="Basic and acidic residues" evidence="2">
    <location>
        <begin position="362"/>
        <end position="374"/>
    </location>
</feature>
<dbReference type="InterPro" id="IPR015943">
    <property type="entry name" value="WD40/YVTN_repeat-like_dom_sf"/>
</dbReference>
<dbReference type="Proteomes" id="UP001344447">
    <property type="component" value="Unassembled WGS sequence"/>
</dbReference>
<feature type="compositionally biased region" description="Basic and acidic residues" evidence="2">
    <location>
        <begin position="428"/>
        <end position="439"/>
    </location>
</feature>
<evidence type="ECO:0000256" key="2">
    <source>
        <dbReference type="SAM" id="MobiDB-lite"/>
    </source>
</evidence>
<dbReference type="GO" id="GO:0042273">
    <property type="term" value="P:ribosomal large subunit biogenesis"/>
    <property type="evidence" value="ECO:0007669"/>
    <property type="project" value="InterPro"/>
</dbReference>
<dbReference type="SUPFAM" id="SSF50978">
    <property type="entry name" value="WD40 repeat-like"/>
    <property type="match status" value="1"/>
</dbReference>
<name>A0AAN7U646_9MYCE</name>
<evidence type="ECO:0008006" key="5">
    <source>
        <dbReference type="Google" id="ProtNLM"/>
    </source>
</evidence>
<keyword evidence="4" id="KW-1185">Reference proteome</keyword>
<feature type="repeat" description="WD" evidence="1">
    <location>
        <begin position="287"/>
        <end position="328"/>
    </location>
</feature>
<keyword evidence="1" id="KW-0853">WD repeat</keyword>
<comment type="caution">
    <text evidence="3">The sequence shown here is derived from an EMBL/GenBank/DDBJ whole genome shotgun (WGS) entry which is preliminary data.</text>
</comment>
<sequence>MDVLVGCSNGVNKIYNIHKKTPTGIYGSLNTSSELNVMTYGWDSIENNEDYVLYGYSNGILKYWNQKEKQLIGEIDYGQSIKAIHTLNNDKLLVALENGLVDVKTLTSPITTQLTPMNLPTLNKKKSSAAAAAAKNKTQQLVEPVNTQSFSLNVANNLSGFAMNSSKDKFAFGGKEVNLTIWDLEKQVKTYVAKFKHDFLNLQEPVSINVVKYMDDDKILTGNGFKVKAYDLRSKSNRSSFLDVSFSKHPIQAIQYTNQREHYFYASDSIGKVFCYDVRTSKHFGSFKDSTGSVRDIAIHPTLPLLATVGLDRYLRVYDLDNRKMLHKVFLKQRLSSVLFSKEEPTNDVAQEDEEIWKNLEENQNKIDNNEEKGKKRPISIKVTDNMDSDDDDDDDDANVKDGDVEFPIEADSDDSDFGLDGSDEDISEFKVKKEKGGDSDDDSDDDDDDDEKPKRKTPAKSTGRNNKNNKGKNNNNTKKTSQVLKKKLAGLKKRK</sequence>
<dbReference type="PANTHER" id="PTHR16038">
    <property type="entry name" value="NOP SEVEN ASSOCIATED PROTEIN 1"/>
    <property type="match status" value="1"/>
</dbReference>
<organism evidence="3 4">
    <name type="scientific">Dictyostelium firmibasis</name>
    <dbReference type="NCBI Taxonomy" id="79012"/>
    <lineage>
        <taxon>Eukaryota</taxon>
        <taxon>Amoebozoa</taxon>
        <taxon>Evosea</taxon>
        <taxon>Eumycetozoa</taxon>
        <taxon>Dictyostelia</taxon>
        <taxon>Dictyosteliales</taxon>
        <taxon>Dictyosteliaceae</taxon>
        <taxon>Dictyostelium</taxon>
    </lineage>
</organism>
<evidence type="ECO:0000313" key="4">
    <source>
        <dbReference type="Proteomes" id="UP001344447"/>
    </source>
</evidence>
<proteinExistence type="predicted"/>
<dbReference type="GO" id="GO:0030687">
    <property type="term" value="C:preribosome, large subunit precursor"/>
    <property type="evidence" value="ECO:0007669"/>
    <property type="project" value="TreeGrafter"/>
</dbReference>
<dbReference type="InterPro" id="IPR037379">
    <property type="entry name" value="WDR74/Nsa1"/>
</dbReference>
<feature type="compositionally biased region" description="Acidic residues" evidence="2">
    <location>
        <begin position="440"/>
        <end position="451"/>
    </location>
</feature>
<dbReference type="Gene3D" id="2.130.10.10">
    <property type="entry name" value="YVTN repeat-like/Quinoprotein amine dehydrogenase"/>
    <property type="match status" value="1"/>
</dbReference>
<dbReference type="InterPro" id="IPR001680">
    <property type="entry name" value="WD40_rpt"/>
</dbReference>
<evidence type="ECO:0000256" key="1">
    <source>
        <dbReference type="PROSITE-ProRule" id="PRU00221"/>
    </source>
</evidence>
<dbReference type="FunFam" id="2.130.10.10:FF:003620">
    <property type="entry name" value="WD repeat-containing protein DDB_G0290555"/>
    <property type="match status" value="1"/>
</dbReference>
<feature type="compositionally biased region" description="Low complexity" evidence="2">
    <location>
        <begin position="466"/>
        <end position="481"/>
    </location>
</feature>
<dbReference type="EMBL" id="JAVFKY010000003">
    <property type="protein sequence ID" value="KAK5579720.1"/>
    <property type="molecule type" value="Genomic_DNA"/>
</dbReference>
<evidence type="ECO:0000313" key="3">
    <source>
        <dbReference type="EMBL" id="KAK5579720.1"/>
    </source>
</evidence>
<feature type="compositionally biased region" description="Basic residues" evidence="2">
    <location>
        <begin position="485"/>
        <end position="496"/>
    </location>
</feature>
<reference evidence="3 4" key="1">
    <citation type="submission" date="2023-11" db="EMBL/GenBank/DDBJ databases">
        <title>Dfirmibasis_genome.</title>
        <authorList>
            <person name="Edelbroek B."/>
            <person name="Kjellin J."/>
            <person name="Jerlstrom-Hultqvist J."/>
            <person name="Soderbom F."/>
        </authorList>
    </citation>
    <scope>NUCLEOTIDE SEQUENCE [LARGE SCALE GENOMIC DNA]</scope>
    <source>
        <strain evidence="3 4">TNS-C-14</strain>
    </source>
</reference>
<dbReference type="InterPro" id="IPR036322">
    <property type="entry name" value="WD40_repeat_dom_sf"/>
</dbReference>
<dbReference type="GO" id="GO:0005730">
    <property type="term" value="C:nucleolus"/>
    <property type="evidence" value="ECO:0007669"/>
    <property type="project" value="InterPro"/>
</dbReference>
<dbReference type="PANTHER" id="PTHR16038:SF4">
    <property type="entry name" value="WD REPEAT-CONTAINING PROTEIN 74"/>
    <property type="match status" value="1"/>
</dbReference>
<feature type="compositionally biased region" description="Acidic residues" evidence="2">
    <location>
        <begin position="387"/>
        <end position="397"/>
    </location>
</feature>
<feature type="compositionally biased region" description="Acidic residues" evidence="2">
    <location>
        <begin position="405"/>
        <end position="427"/>
    </location>
</feature>
<protein>
    <recommendedName>
        <fullName evidence="5">WD40 repeat-containing protein</fullName>
    </recommendedName>
</protein>